<keyword evidence="7" id="KW-1133">Transmembrane helix</keyword>
<accession>A0A8X7Q8I0</accession>
<evidence type="ECO:0000313" key="13">
    <source>
        <dbReference type="Proteomes" id="UP000886595"/>
    </source>
</evidence>
<proteinExistence type="inferred from homology"/>
<keyword evidence="11" id="KW-0472">Membrane</keyword>
<evidence type="ECO:0000256" key="4">
    <source>
        <dbReference type="ARBA" id="ARBA00022617"/>
    </source>
</evidence>
<sequence length="441" mass="49047">MREEIQRGSRSTFTTCTTWPIRHMGCRLDVRVVVESSARLVEESTTLAPEAFSCINYEADGLHYRQPWVIGVQEEMICLRKRVEEADEMIKCVPILSKQIESLEAQVKRLTLLLDKLTGDVYNLTVQAAALEKVKGCPGVVTGVWEINSDVDGLFRGLSVPIKAESSTKSDRFPCDRIGHLHLLKDPMHRCLRDLSLNLGPVFSLKFGSCRAVVVTSASAAEELLTHENDVVFANRPISTLFKIAGYNNTIVTVAGSRPLAQPPPCLQRRDLLHRSSQRILRDPERRSDVISAAETTTVTLEWAMANLLNHPDVLAKVKTELNNVVSKEGRLMEESDTSTCTYLNNVISETLRLYPAVPMLVPHASSHNCKVAGFDIPRGTWLLINAWAIQREPLFGKCFDGERVEDIAVDMSEGKGLTMPKVVPLVAKCKSSPILDNLVF</sequence>
<dbReference type="SUPFAM" id="SSF48264">
    <property type="entry name" value="Cytochrome P450"/>
    <property type="match status" value="1"/>
</dbReference>
<keyword evidence="13" id="KW-1185">Reference proteome</keyword>
<keyword evidence="10" id="KW-0503">Monooxygenase</keyword>
<dbReference type="Proteomes" id="UP000886595">
    <property type="component" value="Unassembled WGS sequence"/>
</dbReference>
<dbReference type="OrthoDB" id="507451at2759"/>
<keyword evidence="8" id="KW-0560">Oxidoreductase</keyword>
<dbReference type="Pfam" id="PF00067">
    <property type="entry name" value="p450"/>
    <property type="match status" value="2"/>
</dbReference>
<dbReference type="GO" id="GO:0004497">
    <property type="term" value="F:monooxygenase activity"/>
    <property type="evidence" value="ECO:0007669"/>
    <property type="project" value="UniProtKB-KW"/>
</dbReference>
<dbReference type="PANTHER" id="PTHR47947">
    <property type="entry name" value="CYTOCHROME P450 82C3-RELATED"/>
    <property type="match status" value="1"/>
</dbReference>
<protein>
    <submittedName>
        <fullName evidence="12">Uncharacterized protein</fullName>
    </submittedName>
</protein>
<dbReference type="GO" id="GO:0020037">
    <property type="term" value="F:heme binding"/>
    <property type="evidence" value="ECO:0007669"/>
    <property type="project" value="InterPro"/>
</dbReference>
<dbReference type="InterPro" id="IPR036396">
    <property type="entry name" value="Cyt_P450_sf"/>
</dbReference>
<dbReference type="GO" id="GO:0016020">
    <property type="term" value="C:membrane"/>
    <property type="evidence" value="ECO:0007669"/>
    <property type="project" value="UniProtKB-SubCell"/>
</dbReference>
<dbReference type="Gene3D" id="1.10.630.10">
    <property type="entry name" value="Cytochrome P450"/>
    <property type="match status" value="2"/>
</dbReference>
<dbReference type="PANTHER" id="PTHR47947:SF62">
    <property type="entry name" value="CYTOCHROME P450, FAMILY 81, SUBFAMILY D, POLYPEPTIDE 5"/>
    <property type="match status" value="1"/>
</dbReference>
<evidence type="ECO:0000256" key="6">
    <source>
        <dbReference type="ARBA" id="ARBA00022723"/>
    </source>
</evidence>
<dbReference type="InterPro" id="IPR001128">
    <property type="entry name" value="Cyt_P450"/>
</dbReference>
<comment type="cofactor">
    <cofactor evidence="1">
        <name>heme</name>
        <dbReference type="ChEBI" id="CHEBI:30413"/>
    </cofactor>
</comment>
<evidence type="ECO:0000256" key="8">
    <source>
        <dbReference type="ARBA" id="ARBA00023002"/>
    </source>
</evidence>
<evidence type="ECO:0000256" key="1">
    <source>
        <dbReference type="ARBA" id="ARBA00001971"/>
    </source>
</evidence>
<evidence type="ECO:0000313" key="12">
    <source>
        <dbReference type="EMBL" id="KAG2265208.1"/>
    </source>
</evidence>
<reference evidence="12 13" key="1">
    <citation type="submission" date="2020-02" db="EMBL/GenBank/DDBJ databases">
        <authorList>
            <person name="Ma Q."/>
            <person name="Huang Y."/>
            <person name="Song X."/>
            <person name="Pei D."/>
        </authorList>
    </citation>
    <scope>NUCLEOTIDE SEQUENCE [LARGE SCALE GENOMIC DNA]</scope>
    <source>
        <strain evidence="12">Sxm20200214</strain>
        <tissue evidence="12">Leaf</tissue>
    </source>
</reference>
<evidence type="ECO:0000256" key="5">
    <source>
        <dbReference type="ARBA" id="ARBA00022692"/>
    </source>
</evidence>
<comment type="similarity">
    <text evidence="3">Belongs to the cytochrome P450 family.</text>
</comment>
<gene>
    <name evidence="12" type="ORF">Bca52824_072287</name>
</gene>
<evidence type="ECO:0000256" key="2">
    <source>
        <dbReference type="ARBA" id="ARBA00004167"/>
    </source>
</evidence>
<name>A0A8X7Q8I0_BRACI</name>
<dbReference type="EMBL" id="JAAMPC010000014">
    <property type="protein sequence ID" value="KAG2265208.1"/>
    <property type="molecule type" value="Genomic_DNA"/>
</dbReference>
<dbReference type="GO" id="GO:0005506">
    <property type="term" value="F:iron ion binding"/>
    <property type="evidence" value="ECO:0007669"/>
    <property type="project" value="InterPro"/>
</dbReference>
<comment type="subcellular location">
    <subcellularLocation>
        <location evidence="2">Membrane</location>
        <topology evidence="2">Single-pass membrane protein</topology>
    </subcellularLocation>
</comment>
<keyword evidence="9" id="KW-0408">Iron</keyword>
<keyword evidence="4" id="KW-0349">Heme</keyword>
<evidence type="ECO:0000256" key="9">
    <source>
        <dbReference type="ARBA" id="ARBA00023004"/>
    </source>
</evidence>
<dbReference type="InterPro" id="IPR050651">
    <property type="entry name" value="Plant_Cytochrome_P450_Monoox"/>
</dbReference>
<keyword evidence="5" id="KW-0812">Transmembrane</keyword>
<keyword evidence="6" id="KW-0479">Metal-binding</keyword>
<evidence type="ECO:0000256" key="11">
    <source>
        <dbReference type="ARBA" id="ARBA00023136"/>
    </source>
</evidence>
<evidence type="ECO:0000256" key="7">
    <source>
        <dbReference type="ARBA" id="ARBA00022989"/>
    </source>
</evidence>
<dbReference type="GO" id="GO:0016705">
    <property type="term" value="F:oxidoreductase activity, acting on paired donors, with incorporation or reduction of molecular oxygen"/>
    <property type="evidence" value="ECO:0007669"/>
    <property type="project" value="InterPro"/>
</dbReference>
<evidence type="ECO:0000256" key="3">
    <source>
        <dbReference type="ARBA" id="ARBA00010617"/>
    </source>
</evidence>
<evidence type="ECO:0000256" key="10">
    <source>
        <dbReference type="ARBA" id="ARBA00023033"/>
    </source>
</evidence>
<organism evidence="12 13">
    <name type="scientific">Brassica carinata</name>
    <name type="common">Ethiopian mustard</name>
    <name type="synonym">Abyssinian cabbage</name>
    <dbReference type="NCBI Taxonomy" id="52824"/>
    <lineage>
        <taxon>Eukaryota</taxon>
        <taxon>Viridiplantae</taxon>
        <taxon>Streptophyta</taxon>
        <taxon>Embryophyta</taxon>
        <taxon>Tracheophyta</taxon>
        <taxon>Spermatophyta</taxon>
        <taxon>Magnoliopsida</taxon>
        <taxon>eudicotyledons</taxon>
        <taxon>Gunneridae</taxon>
        <taxon>Pentapetalae</taxon>
        <taxon>rosids</taxon>
        <taxon>malvids</taxon>
        <taxon>Brassicales</taxon>
        <taxon>Brassicaceae</taxon>
        <taxon>Brassiceae</taxon>
        <taxon>Brassica</taxon>
    </lineage>
</organism>
<dbReference type="AlphaFoldDB" id="A0A8X7Q8I0"/>
<comment type="caution">
    <text evidence="12">The sequence shown here is derived from an EMBL/GenBank/DDBJ whole genome shotgun (WGS) entry which is preliminary data.</text>
</comment>